<evidence type="ECO:0000313" key="2">
    <source>
        <dbReference type="EMBL" id="GHC01593.1"/>
    </source>
</evidence>
<keyword evidence="3" id="KW-1185">Reference proteome</keyword>
<comment type="caution">
    <text evidence="2">The sequence shown here is derived from an EMBL/GenBank/DDBJ whole genome shotgun (WGS) entry which is preliminary data.</text>
</comment>
<dbReference type="Pfam" id="PF19815">
    <property type="entry name" value="DUF6298"/>
    <property type="match status" value="1"/>
</dbReference>
<organism evidence="2 3">
    <name type="scientific">Cerasicoccus arenae</name>
    <dbReference type="NCBI Taxonomy" id="424488"/>
    <lineage>
        <taxon>Bacteria</taxon>
        <taxon>Pseudomonadati</taxon>
        <taxon>Verrucomicrobiota</taxon>
        <taxon>Opitutia</taxon>
        <taxon>Puniceicoccales</taxon>
        <taxon>Cerasicoccaceae</taxon>
        <taxon>Cerasicoccus</taxon>
    </lineage>
</organism>
<gene>
    <name evidence="2" type="ORF">GCM10007047_17670</name>
</gene>
<feature type="domain" description="DUF6298" evidence="1">
    <location>
        <begin position="14"/>
        <end position="61"/>
    </location>
</feature>
<sequence>MVCDVMPFYHGGPGIWYDRRRDDHSTEPRQDGNLQPLYFEMPWESSKIEIAWDGLCKYDLAT</sequence>
<evidence type="ECO:0000259" key="1">
    <source>
        <dbReference type="Pfam" id="PF19815"/>
    </source>
</evidence>
<accession>A0A8J3GE84</accession>
<dbReference type="EMBL" id="BMXG01000009">
    <property type="protein sequence ID" value="GHC01593.1"/>
    <property type="molecule type" value="Genomic_DNA"/>
</dbReference>
<evidence type="ECO:0000313" key="3">
    <source>
        <dbReference type="Proteomes" id="UP000642829"/>
    </source>
</evidence>
<proteinExistence type="predicted"/>
<reference evidence="2" key="1">
    <citation type="journal article" date="2014" name="Int. J. Syst. Evol. Microbiol.">
        <title>Complete genome sequence of Corynebacterium casei LMG S-19264T (=DSM 44701T), isolated from a smear-ripened cheese.</title>
        <authorList>
            <consortium name="US DOE Joint Genome Institute (JGI-PGF)"/>
            <person name="Walter F."/>
            <person name="Albersmeier A."/>
            <person name="Kalinowski J."/>
            <person name="Ruckert C."/>
        </authorList>
    </citation>
    <scope>NUCLEOTIDE SEQUENCE</scope>
    <source>
        <strain evidence="2">KCTC 12870</strain>
    </source>
</reference>
<reference evidence="2" key="2">
    <citation type="submission" date="2020-09" db="EMBL/GenBank/DDBJ databases">
        <authorList>
            <person name="Sun Q."/>
            <person name="Kim S."/>
        </authorList>
    </citation>
    <scope>NUCLEOTIDE SEQUENCE</scope>
    <source>
        <strain evidence="2">KCTC 12870</strain>
    </source>
</reference>
<dbReference type="Proteomes" id="UP000642829">
    <property type="component" value="Unassembled WGS sequence"/>
</dbReference>
<name>A0A8J3GE84_9BACT</name>
<dbReference type="AlphaFoldDB" id="A0A8J3GE84"/>
<dbReference type="InterPro" id="IPR046265">
    <property type="entry name" value="DUF6298"/>
</dbReference>
<protein>
    <recommendedName>
        <fullName evidence="1">DUF6298 domain-containing protein</fullName>
    </recommendedName>
</protein>